<name>A0A9W6FVV6_9BACT</name>
<dbReference type="SUPFAM" id="SSF63882">
    <property type="entry name" value="MoeA N-terminal region -like"/>
    <property type="match status" value="1"/>
</dbReference>
<accession>A0A9W6FVV6</accession>
<feature type="domain" description="MoaB/Mog" evidence="5">
    <location>
        <begin position="179"/>
        <end position="315"/>
    </location>
</feature>
<evidence type="ECO:0000256" key="1">
    <source>
        <dbReference type="ARBA" id="ARBA00002901"/>
    </source>
</evidence>
<dbReference type="Gene3D" id="2.170.190.11">
    <property type="entry name" value="Molybdopterin biosynthesis moea protein, domain 3"/>
    <property type="match status" value="1"/>
</dbReference>
<dbReference type="InterPro" id="IPR038987">
    <property type="entry name" value="MoeA-like"/>
</dbReference>
<keyword evidence="4" id="KW-0500">Molybdenum</keyword>
<dbReference type="GO" id="GO:0046872">
    <property type="term" value="F:metal ion binding"/>
    <property type="evidence" value="ECO:0007669"/>
    <property type="project" value="UniProtKB-UniRule"/>
</dbReference>
<evidence type="ECO:0000256" key="2">
    <source>
        <dbReference type="ARBA" id="ARBA00010763"/>
    </source>
</evidence>
<dbReference type="Proteomes" id="UP001144372">
    <property type="component" value="Unassembled WGS sequence"/>
</dbReference>
<dbReference type="InterPro" id="IPR036425">
    <property type="entry name" value="MoaB/Mog-like_dom_sf"/>
</dbReference>
<dbReference type="GO" id="GO:0005829">
    <property type="term" value="C:cytosol"/>
    <property type="evidence" value="ECO:0007669"/>
    <property type="project" value="TreeGrafter"/>
</dbReference>
<comment type="similarity">
    <text evidence="2 4">Belongs to the MoeA family.</text>
</comment>
<evidence type="ECO:0000313" key="7">
    <source>
        <dbReference type="Proteomes" id="UP001144372"/>
    </source>
</evidence>
<dbReference type="Gene3D" id="3.40.980.10">
    <property type="entry name" value="MoaB/Mog-like domain"/>
    <property type="match status" value="1"/>
</dbReference>
<dbReference type="AlphaFoldDB" id="A0A9W6FVV6"/>
<dbReference type="GO" id="GO:0006777">
    <property type="term" value="P:Mo-molybdopterin cofactor biosynthetic process"/>
    <property type="evidence" value="ECO:0007669"/>
    <property type="project" value="UniProtKB-UniRule"/>
</dbReference>
<dbReference type="RefSeq" id="WP_281795941.1">
    <property type="nucleotide sequence ID" value="NZ_BSDR01000001.1"/>
</dbReference>
<evidence type="ECO:0000256" key="4">
    <source>
        <dbReference type="RuleBase" id="RU365090"/>
    </source>
</evidence>
<dbReference type="Gene3D" id="2.40.340.10">
    <property type="entry name" value="MoeA, C-terminal, domain IV"/>
    <property type="match status" value="1"/>
</dbReference>
<dbReference type="GO" id="GO:0061599">
    <property type="term" value="F:molybdopterin molybdotransferase activity"/>
    <property type="evidence" value="ECO:0007669"/>
    <property type="project" value="UniProtKB-UniRule"/>
</dbReference>
<dbReference type="SUPFAM" id="SSF53218">
    <property type="entry name" value="Molybdenum cofactor biosynthesis proteins"/>
    <property type="match status" value="1"/>
</dbReference>
<dbReference type="InterPro" id="IPR005110">
    <property type="entry name" value="MoeA_linker/N"/>
</dbReference>
<proteinExistence type="inferred from homology"/>
<dbReference type="EC" id="2.10.1.1" evidence="4"/>
<reference evidence="6" key="1">
    <citation type="submission" date="2022-12" db="EMBL/GenBank/DDBJ databases">
        <title>Reference genome sequencing for broad-spectrum identification of bacterial and archaeal isolates by mass spectrometry.</title>
        <authorList>
            <person name="Sekiguchi Y."/>
            <person name="Tourlousse D.M."/>
        </authorList>
    </citation>
    <scope>NUCLEOTIDE SEQUENCE</scope>
    <source>
        <strain evidence="6">ASRB1</strain>
    </source>
</reference>
<dbReference type="Gene3D" id="3.90.105.10">
    <property type="entry name" value="Molybdopterin biosynthesis moea protein, domain 2"/>
    <property type="match status" value="1"/>
</dbReference>
<dbReference type="SMART" id="SM00852">
    <property type="entry name" value="MoCF_biosynth"/>
    <property type="match status" value="1"/>
</dbReference>
<keyword evidence="4" id="KW-0501">Molybdenum cofactor biosynthesis</keyword>
<dbReference type="EMBL" id="BSDR01000001">
    <property type="protein sequence ID" value="GLI35856.1"/>
    <property type="molecule type" value="Genomic_DNA"/>
</dbReference>
<evidence type="ECO:0000313" key="6">
    <source>
        <dbReference type="EMBL" id="GLI35856.1"/>
    </source>
</evidence>
<comment type="catalytic activity">
    <reaction evidence="3">
        <text>adenylyl-molybdopterin + molybdate = Mo-molybdopterin + AMP + H(+)</text>
        <dbReference type="Rhea" id="RHEA:35047"/>
        <dbReference type="ChEBI" id="CHEBI:15378"/>
        <dbReference type="ChEBI" id="CHEBI:36264"/>
        <dbReference type="ChEBI" id="CHEBI:62727"/>
        <dbReference type="ChEBI" id="CHEBI:71302"/>
        <dbReference type="ChEBI" id="CHEBI:456215"/>
        <dbReference type="EC" id="2.10.1.1"/>
    </reaction>
</comment>
<evidence type="ECO:0000256" key="3">
    <source>
        <dbReference type="ARBA" id="ARBA00047317"/>
    </source>
</evidence>
<comment type="pathway">
    <text evidence="4">Cofactor biosynthesis; molybdopterin biosynthesis.</text>
</comment>
<protein>
    <recommendedName>
        <fullName evidence="4">Molybdopterin molybdenumtransferase</fullName>
        <ecNumber evidence="4">2.10.1.1</ecNumber>
    </recommendedName>
</protein>
<comment type="caution">
    <text evidence="6">The sequence shown here is derived from an EMBL/GenBank/DDBJ whole genome shotgun (WGS) entry which is preliminary data.</text>
</comment>
<dbReference type="Pfam" id="PF00994">
    <property type="entry name" value="MoCF_biosynth"/>
    <property type="match status" value="1"/>
</dbReference>
<dbReference type="NCBIfam" id="NF045515">
    <property type="entry name" value="Glp_gephyrin"/>
    <property type="match status" value="1"/>
</dbReference>
<dbReference type="Pfam" id="PF03453">
    <property type="entry name" value="MoeA_N"/>
    <property type="match status" value="1"/>
</dbReference>
<keyword evidence="4" id="KW-0479">Metal-binding</keyword>
<gene>
    <name evidence="6" type="primary">moeA</name>
    <name evidence="6" type="ORF">DAMNIGENAA_32890</name>
</gene>
<dbReference type="CDD" id="cd00887">
    <property type="entry name" value="MoeA"/>
    <property type="match status" value="1"/>
</dbReference>
<organism evidence="6 7">
    <name type="scientific">Desulforhabdus amnigena</name>
    <dbReference type="NCBI Taxonomy" id="40218"/>
    <lineage>
        <taxon>Bacteria</taxon>
        <taxon>Pseudomonadati</taxon>
        <taxon>Thermodesulfobacteriota</taxon>
        <taxon>Syntrophobacteria</taxon>
        <taxon>Syntrophobacterales</taxon>
        <taxon>Syntrophobacteraceae</taxon>
        <taxon>Desulforhabdus</taxon>
    </lineage>
</organism>
<sequence length="412" mass="44750">MEFSEARTLAMDLVVPGGWEWVSLQDALGRILAETIVSDRDLPGEPRSRFDGFAVCSSDIVDTEAQGPVSLRILSGLLAAGHSSKQDVQPGECLRILTGAPLPLHADTVVPQEEALQEANRLILNRAYSRGSGVTSPGEEIKRGESLLFAGEILSPTRCALVAALGRERIKVHRRPRVALLATGDEVIELGDSTQGPYTYCNNRYLLAWLVALQGADPVSLGRAKDDPLDIVQRLQDVKADFVITTGGVGRGNRDFVLDVWRRLGVQEHFRQINLSPGKNSALGSRGRQVFWGLPGNPWGAQVVFQEVVAPALRRLAGCGNPEAPSFQAVLKTPLKKKKGIVKVFRGVLDTRTIPPSFSVYGGRRRSLFADLKSGFAYMLLDAPVVEVAAGEEVRVFLHDFPLLAHPLIGTV</sequence>
<comment type="function">
    <text evidence="1 4">Catalyzes the insertion of molybdate into adenylated molybdopterin with the concomitant release of AMP.</text>
</comment>
<comment type="cofactor">
    <cofactor evidence="4">
        <name>Mg(2+)</name>
        <dbReference type="ChEBI" id="CHEBI:18420"/>
    </cofactor>
</comment>
<dbReference type="InterPro" id="IPR001453">
    <property type="entry name" value="MoaB/Mog_dom"/>
</dbReference>
<keyword evidence="7" id="KW-1185">Reference proteome</keyword>
<dbReference type="InterPro" id="IPR036135">
    <property type="entry name" value="MoeA_linker/N_sf"/>
</dbReference>
<dbReference type="InterPro" id="IPR036688">
    <property type="entry name" value="MoeA_C_domain_IV_sf"/>
</dbReference>
<evidence type="ECO:0000259" key="5">
    <source>
        <dbReference type="SMART" id="SM00852"/>
    </source>
</evidence>
<keyword evidence="4" id="KW-0460">Magnesium</keyword>
<dbReference type="PANTHER" id="PTHR10192">
    <property type="entry name" value="MOLYBDOPTERIN BIOSYNTHESIS PROTEIN"/>
    <property type="match status" value="1"/>
</dbReference>
<dbReference type="PANTHER" id="PTHR10192:SF5">
    <property type="entry name" value="GEPHYRIN"/>
    <property type="match status" value="1"/>
</dbReference>
<keyword evidence="4" id="KW-0808">Transferase</keyword>